<accession>A0A8J8SY26</accession>
<evidence type="ECO:0000313" key="3">
    <source>
        <dbReference type="Proteomes" id="UP000785679"/>
    </source>
</evidence>
<evidence type="ECO:0000313" key="2">
    <source>
        <dbReference type="EMBL" id="TNV75079.1"/>
    </source>
</evidence>
<sequence>MPRTFAPDLSTRGDGSSFREQGCGEIGGAVEAVIVRDRPAIALTRLTFARRRSVRQNVRNLGCAYHSHSPMDRPIGDMLRARKADLFRDAR</sequence>
<keyword evidence="3" id="KW-1185">Reference proteome</keyword>
<name>A0A8J8SY26_HALGN</name>
<dbReference type="Proteomes" id="UP000785679">
    <property type="component" value="Unassembled WGS sequence"/>
</dbReference>
<organism evidence="2 3">
    <name type="scientific">Halteria grandinella</name>
    <dbReference type="NCBI Taxonomy" id="5974"/>
    <lineage>
        <taxon>Eukaryota</taxon>
        <taxon>Sar</taxon>
        <taxon>Alveolata</taxon>
        <taxon>Ciliophora</taxon>
        <taxon>Intramacronucleata</taxon>
        <taxon>Spirotrichea</taxon>
        <taxon>Stichotrichia</taxon>
        <taxon>Sporadotrichida</taxon>
        <taxon>Halteriidae</taxon>
        <taxon>Halteria</taxon>
    </lineage>
</organism>
<reference evidence="2" key="1">
    <citation type="submission" date="2019-06" db="EMBL/GenBank/DDBJ databases">
        <authorList>
            <person name="Zheng W."/>
        </authorList>
    </citation>
    <scope>NUCLEOTIDE SEQUENCE</scope>
    <source>
        <strain evidence="2">QDHG01</strain>
    </source>
</reference>
<comment type="caution">
    <text evidence="2">The sequence shown here is derived from an EMBL/GenBank/DDBJ whole genome shotgun (WGS) entry which is preliminary data.</text>
</comment>
<evidence type="ECO:0000256" key="1">
    <source>
        <dbReference type="SAM" id="MobiDB-lite"/>
    </source>
</evidence>
<proteinExistence type="predicted"/>
<dbReference type="EMBL" id="RRYP01016510">
    <property type="protein sequence ID" value="TNV75079.1"/>
    <property type="molecule type" value="Genomic_DNA"/>
</dbReference>
<protein>
    <submittedName>
        <fullName evidence="2">Uncharacterized protein</fullName>
    </submittedName>
</protein>
<dbReference type="AlphaFoldDB" id="A0A8J8SY26"/>
<gene>
    <name evidence="2" type="ORF">FGO68_gene14611</name>
</gene>
<feature type="region of interest" description="Disordered" evidence="1">
    <location>
        <begin position="1"/>
        <end position="21"/>
    </location>
</feature>